<evidence type="ECO:0000313" key="2">
    <source>
        <dbReference type="EMBL" id="SEM72630.1"/>
    </source>
</evidence>
<dbReference type="OrthoDB" id="6443639at2"/>
<evidence type="ECO:0000313" key="3">
    <source>
        <dbReference type="Proteomes" id="UP000198553"/>
    </source>
</evidence>
<keyword evidence="1" id="KW-1133">Transmembrane helix</keyword>
<dbReference type="STRING" id="930146.SAMN05192533_105105"/>
<feature type="transmembrane region" description="Helical" evidence="1">
    <location>
        <begin position="6"/>
        <end position="24"/>
    </location>
</feature>
<accession>A0A1H8APF7</accession>
<dbReference type="EMBL" id="FOBW01000005">
    <property type="protein sequence ID" value="SEM72630.1"/>
    <property type="molecule type" value="Genomic_DNA"/>
</dbReference>
<protein>
    <submittedName>
        <fullName evidence="2">Uncharacterized protein</fullName>
    </submittedName>
</protein>
<dbReference type="Proteomes" id="UP000198553">
    <property type="component" value="Unassembled WGS sequence"/>
</dbReference>
<sequence length="158" mass="18083">MKNKNTIVIVSIVIMSIFVLVNLIKKDLWDVNAYLLKEEVLSIDKSVEIVNLMDITPFEWDVTYSFDPYTPKDTIYKTIGYKWDEISETVSEGMNQIVFLKDGKVVCYLYGYPENNGYGIYFTSQNQIGVTSASVLSAEDDLTFQVVKSDNVLYLKNN</sequence>
<keyword evidence="1" id="KW-0812">Transmembrane</keyword>
<dbReference type="AlphaFoldDB" id="A0A1H8APF7"/>
<evidence type="ECO:0000256" key="1">
    <source>
        <dbReference type="SAM" id="Phobius"/>
    </source>
</evidence>
<name>A0A1H8APF7_9BACI</name>
<reference evidence="3" key="1">
    <citation type="submission" date="2016-10" db="EMBL/GenBank/DDBJ databases">
        <authorList>
            <person name="Varghese N."/>
            <person name="Submissions S."/>
        </authorList>
    </citation>
    <scope>NUCLEOTIDE SEQUENCE [LARGE SCALE GENOMIC DNA]</scope>
    <source>
        <strain evidence="3">B48,IBRC-M 10115,DSM 25386,CECT 8001</strain>
    </source>
</reference>
<organism evidence="2 3">
    <name type="scientific">Mesobacillus persicus</name>
    <dbReference type="NCBI Taxonomy" id="930146"/>
    <lineage>
        <taxon>Bacteria</taxon>
        <taxon>Bacillati</taxon>
        <taxon>Bacillota</taxon>
        <taxon>Bacilli</taxon>
        <taxon>Bacillales</taxon>
        <taxon>Bacillaceae</taxon>
        <taxon>Mesobacillus</taxon>
    </lineage>
</organism>
<gene>
    <name evidence="2" type="ORF">SAMN05192533_105105</name>
</gene>
<keyword evidence="3" id="KW-1185">Reference proteome</keyword>
<keyword evidence="1" id="KW-0472">Membrane</keyword>
<proteinExistence type="predicted"/>
<dbReference type="RefSeq" id="WP_090743827.1">
    <property type="nucleotide sequence ID" value="NZ_FOBW01000005.1"/>
</dbReference>